<dbReference type="Proteomes" id="UP000038010">
    <property type="component" value="Unassembled WGS sequence"/>
</dbReference>
<gene>
    <name evidence="1" type="ORF">AB675_8561</name>
</gene>
<organism evidence="1 2">
    <name type="scientific">Cyphellophora attinorum</name>
    <dbReference type="NCBI Taxonomy" id="1664694"/>
    <lineage>
        <taxon>Eukaryota</taxon>
        <taxon>Fungi</taxon>
        <taxon>Dikarya</taxon>
        <taxon>Ascomycota</taxon>
        <taxon>Pezizomycotina</taxon>
        <taxon>Eurotiomycetes</taxon>
        <taxon>Chaetothyriomycetidae</taxon>
        <taxon>Chaetothyriales</taxon>
        <taxon>Cyphellophoraceae</taxon>
        <taxon>Cyphellophora</taxon>
    </lineage>
</organism>
<protein>
    <submittedName>
        <fullName evidence="1">Uncharacterized protein</fullName>
    </submittedName>
</protein>
<dbReference type="EMBL" id="LFJN01000003">
    <property type="protein sequence ID" value="KPI44717.1"/>
    <property type="molecule type" value="Genomic_DNA"/>
</dbReference>
<dbReference type="VEuPathDB" id="FungiDB:AB675_8561"/>
<evidence type="ECO:0000313" key="1">
    <source>
        <dbReference type="EMBL" id="KPI44717.1"/>
    </source>
</evidence>
<reference evidence="1 2" key="1">
    <citation type="submission" date="2015-06" db="EMBL/GenBank/DDBJ databases">
        <title>Draft genome of the ant-associated black yeast Phialophora attae CBS 131958.</title>
        <authorList>
            <person name="Moreno L.F."/>
            <person name="Stielow B.J."/>
            <person name="de Hoog S."/>
            <person name="Vicente V.A."/>
            <person name="Weiss V.A."/>
            <person name="de Vries M."/>
            <person name="Cruz L.M."/>
            <person name="Souza E.M."/>
        </authorList>
    </citation>
    <scope>NUCLEOTIDE SEQUENCE [LARGE SCALE GENOMIC DNA]</scope>
    <source>
        <strain evidence="1 2">CBS 131958</strain>
    </source>
</reference>
<proteinExistence type="predicted"/>
<sequence length="371" mass="41409">MAAYHYNESFAEWTHDLDDFIRSGYGYVANHEQAEALLAGQSNPSHISGAASTSGEPAMSEADAWTLYTATYDTGYGQLPSIENVQEHGTVMVPSQNNPAIDSVATRTEPPSEAHQSLIPRPIQRQPMPLELMLRSIGAAANLPSRAVSKYVASSSIDQLAAQLGNIKLSVETKENPQEEIALVKVKYEDFLAKTLGQLSLDSGFLPRIDPVFSYDNHYGELEVFANRRTHATTQAAADASNFVMMLMMRERFDLCDLVYTIEKCCADLQVDAACFHQLVFDMKNESWMKQQYLNLGGAFFNKLHHSALTGIAEALDIQKNLVFLCNWIPEVDDSKERAERGWQHVHESLISYVQEATSKYTLKTEVRGPY</sequence>
<keyword evidence="2" id="KW-1185">Reference proteome</keyword>
<dbReference type="AlphaFoldDB" id="A0A0N1HGI3"/>
<name>A0A0N1HGI3_9EURO</name>
<dbReference type="RefSeq" id="XP_018004680.1">
    <property type="nucleotide sequence ID" value="XM_018149016.1"/>
</dbReference>
<accession>A0A0N1HGI3</accession>
<evidence type="ECO:0000313" key="2">
    <source>
        <dbReference type="Proteomes" id="UP000038010"/>
    </source>
</evidence>
<comment type="caution">
    <text evidence="1">The sequence shown here is derived from an EMBL/GenBank/DDBJ whole genome shotgun (WGS) entry which is preliminary data.</text>
</comment>
<dbReference type="GeneID" id="28740896"/>